<dbReference type="EMBL" id="JAMRDG010000002">
    <property type="protein sequence ID" value="KAJ3687494.1"/>
    <property type="molecule type" value="Genomic_DNA"/>
</dbReference>
<dbReference type="Pfam" id="PF13920">
    <property type="entry name" value="zf-C3HC4_3"/>
    <property type="match status" value="1"/>
</dbReference>
<dbReference type="InterPro" id="IPR010734">
    <property type="entry name" value="Copine_C"/>
</dbReference>
<dbReference type="GO" id="GO:0016567">
    <property type="term" value="P:protein ubiquitination"/>
    <property type="evidence" value="ECO:0007669"/>
    <property type="project" value="TreeGrafter"/>
</dbReference>
<dbReference type="PROSITE" id="PS50089">
    <property type="entry name" value="ZF_RING_2"/>
    <property type="match status" value="1"/>
</dbReference>
<dbReference type="PANTHER" id="PTHR45751">
    <property type="entry name" value="COPINE FAMILY PROTEIN 1"/>
    <property type="match status" value="1"/>
</dbReference>
<keyword evidence="1" id="KW-0479">Metal-binding</keyword>
<reference evidence="4 5" key="1">
    <citation type="journal article" date="2022" name="Cell">
        <title>Repeat-based holocentromeres influence genome architecture and karyotype evolution.</title>
        <authorList>
            <person name="Hofstatter P.G."/>
            <person name="Thangavel G."/>
            <person name="Lux T."/>
            <person name="Neumann P."/>
            <person name="Vondrak T."/>
            <person name="Novak P."/>
            <person name="Zhang M."/>
            <person name="Costa L."/>
            <person name="Castellani M."/>
            <person name="Scott A."/>
            <person name="Toegelov H."/>
            <person name="Fuchs J."/>
            <person name="Mata-Sucre Y."/>
            <person name="Dias Y."/>
            <person name="Vanzela A.L.L."/>
            <person name="Huettel B."/>
            <person name="Almeida C.C.S."/>
            <person name="Simkova H."/>
            <person name="Souza G."/>
            <person name="Pedrosa-Harand A."/>
            <person name="Macas J."/>
            <person name="Mayer K.F.X."/>
            <person name="Houben A."/>
            <person name="Marques A."/>
        </authorList>
    </citation>
    <scope>NUCLEOTIDE SEQUENCE [LARGE SCALE GENOMIC DNA]</scope>
    <source>
        <strain evidence="4">RhyTen1mFocal</strain>
    </source>
</reference>
<dbReference type="InterPro" id="IPR036465">
    <property type="entry name" value="vWFA_dom_sf"/>
</dbReference>
<dbReference type="PANTHER" id="PTHR45751:SF29">
    <property type="entry name" value="E3 UBIQUITIN-PROTEIN LIGASE RGLG2"/>
    <property type="match status" value="1"/>
</dbReference>
<dbReference type="InterPro" id="IPR052079">
    <property type="entry name" value="E3_ligase/Copine_domain"/>
</dbReference>
<dbReference type="SUPFAM" id="SSF57850">
    <property type="entry name" value="RING/U-box"/>
    <property type="match status" value="1"/>
</dbReference>
<protein>
    <recommendedName>
        <fullName evidence="3">RING-type domain-containing protein</fullName>
    </recommendedName>
</protein>
<dbReference type="GO" id="GO:0008270">
    <property type="term" value="F:zinc ion binding"/>
    <property type="evidence" value="ECO:0007669"/>
    <property type="project" value="UniProtKB-KW"/>
</dbReference>
<dbReference type="InterPro" id="IPR013083">
    <property type="entry name" value="Znf_RING/FYVE/PHD"/>
</dbReference>
<accession>A0AAD5Z5Z0</accession>
<keyword evidence="5" id="KW-1185">Reference proteome</keyword>
<evidence type="ECO:0000313" key="4">
    <source>
        <dbReference type="EMBL" id="KAJ3687494.1"/>
    </source>
</evidence>
<name>A0AAD5Z5Z0_9POAL</name>
<dbReference type="Pfam" id="PF07002">
    <property type="entry name" value="Copine"/>
    <property type="match status" value="1"/>
</dbReference>
<dbReference type="GO" id="GO:0004842">
    <property type="term" value="F:ubiquitin-protein transferase activity"/>
    <property type="evidence" value="ECO:0007669"/>
    <property type="project" value="TreeGrafter"/>
</dbReference>
<keyword evidence="1" id="KW-0862">Zinc</keyword>
<feature type="domain" description="RING-type" evidence="3">
    <location>
        <begin position="306"/>
        <end position="339"/>
    </location>
</feature>
<dbReference type="SMART" id="SM00327">
    <property type="entry name" value="VWA"/>
    <property type="match status" value="1"/>
</dbReference>
<dbReference type="SUPFAM" id="SSF53300">
    <property type="entry name" value="vWA-like"/>
    <property type="match status" value="1"/>
</dbReference>
<feature type="region of interest" description="Disordered" evidence="2">
    <location>
        <begin position="269"/>
        <end position="295"/>
    </location>
</feature>
<evidence type="ECO:0000256" key="1">
    <source>
        <dbReference type="PROSITE-ProRule" id="PRU00175"/>
    </source>
</evidence>
<gene>
    <name evidence="4" type="ORF">LUZ61_016658</name>
</gene>
<proteinExistence type="predicted"/>
<dbReference type="AlphaFoldDB" id="A0AAD5Z5Z0"/>
<keyword evidence="1" id="KW-0863">Zinc-finger</keyword>
<dbReference type="InterPro" id="IPR002035">
    <property type="entry name" value="VWF_A"/>
</dbReference>
<dbReference type="Proteomes" id="UP001210211">
    <property type="component" value="Unassembled WGS sequence"/>
</dbReference>
<organism evidence="4 5">
    <name type="scientific">Rhynchospora tenuis</name>
    <dbReference type="NCBI Taxonomy" id="198213"/>
    <lineage>
        <taxon>Eukaryota</taxon>
        <taxon>Viridiplantae</taxon>
        <taxon>Streptophyta</taxon>
        <taxon>Embryophyta</taxon>
        <taxon>Tracheophyta</taxon>
        <taxon>Spermatophyta</taxon>
        <taxon>Magnoliopsida</taxon>
        <taxon>Liliopsida</taxon>
        <taxon>Poales</taxon>
        <taxon>Cyperaceae</taxon>
        <taxon>Cyperoideae</taxon>
        <taxon>Rhynchosporeae</taxon>
        <taxon>Rhynchospora</taxon>
    </lineage>
</organism>
<sequence>MGVSISRKLQPHHCRTVDQVTESLAQAGLKSVNLIVGIDFTRSNEWTGKHAFHGRNLHHTSNSPNPYEHAISIIGHTLSRFNGDNLIPCYGFGDESTQAQDVFSFFNDDCPCSDHNEILRRYRELVPHVKLAGPTSFAPIIEMAMTIVEKSGGQYHVLLIIADGQVLFGFQMNSYFGELNIGFGVGDGPWDTMKQFIGPFHHFQFVNFTEIMSKNLSQQRKEADFAFRALMGIPSQCLATIGHGTLGRQTGRSPNKVALPPPGGFFTTSYPPSPPFSQPTAPPYSPLDNGASSSESNVSTHQQFVCPVCLVKLKDMAFGCGHQTCVECSRNLQRCPICRDPIQTRIKLY</sequence>
<feature type="compositionally biased region" description="Pro residues" evidence="2">
    <location>
        <begin position="271"/>
        <end position="285"/>
    </location>
</feature>
<evidence type="ECO:0000256" key="2">
    <source>
        <dbReference type="SAM" id="MobiDB-lite"/>
    </source>
</evidence>
<evidence type="ECO:0000313" key="5">
    <source>
        <dbReference type="Proteomes" id="UP001210211"/>
    </source>
</evidence>
<dbReference type="Gene3D" id="3.30.40.10">
    <property type="entry name" value="Zinc/RING finger domain, C3HC4 (zinc finger)"/>
    <property type="match status" value="1"/>
</dbReference>
<comment type="caution">
    <text evidence="4">The sequence shown here is derived from an EMBL/GenBank/DDBJ whole genome shotgun (WGS) entry which is preliminary data.</text>
</comment>
<evidence type="ECO:0000259" key="3">
    <source>
        <dbReference type="PROSITE" id="PS50089"/>
    </source>
</evidence>
<dbReference type="GO" id="GO:0005634">
    <property type="term" value="C:nucleus"/>
    <property type="evidence" value="ECO:0007669"/>
    <property type="project" value="TreeGrafter"/>
</dbReference>
<dbReference type="InterPro" id="IPR001841">
    <property type="entry name" value="Znf_RING"/>
</dbReference>